<dbReference type="EMBL" id="BAVR01000001">
    <property type="protein sequence ID" value="GAE86715.1"/>
    <property type="molecule type" value="Genomic_DNA"/>
</dbReference>
<dbReference type="GO" id="GO:0031177">
    <property type="term" value="F:phosphopantetheine binding"/>
    <property type="evidence" value="ECO:0007669"/>
    <property type="project" value="TreeGrafter"/>
</dbReference>
<dbReference type="Pfam" id="PF00550">
    <property type="entry name" value="PP-binding"/>
    <property type="match status" value="1"/>
</dbReference>
<gene>
    <name evidence="5" type="ORF">JCM21531_36</name>
</gene>
<evidence type="ECO:0000259" key="4">
    <source>
        <dbReference type="PROSITE" id="PS50075"/>
    </source>
</evidence>
<evidence type="ECO:0000313" key="6">
    <source>
        <dbReference type="Proteomes" id="UP000019109"/>
    </source>
</evidence>
<dbReference type="RefSeq" id="WP_038286491.1">
    <property type="nucleotide sequence ID" value="NZ_BAVR01000001.1"/>
</dbReference>
<keyword evidence="2" id="KW-0596">Phosphopantetheine</keyword>
<keyword evidence="6" id="KW-1185">Reference proteome</keyword>
<dbReference type="GO" id="GO:0005737">
    <property type="term" value="C:cytoplasm"/>
    <property type="evidence" value="ECO:0007669"/>
    <property type="project" value="TreeGrafter"/>
</dbReference>
<protein>
    <submittedName>
        <fullName evidence="5">Long-chain-fatty-acid-CoA ligase</fullName>
    </submittedName>
</protein>
<feature type="domain" description="Carrier" evidence="4">
    <location>
        <begin position="37"/>
        <end position="112"/>
    </location>
</feature>
<dbReference type="PANTHER" id="PTHR45527:SF1">
    <property type="entry name" value="FATTY ACID SYNTHASE"/>
    <property type="match status" value="1"/>
</dbReference>
<dbReference type="GO" id="GO:0016874">
    <property type="term" value="F:ligase activity"/>
    <property type="evidence" value="ECO:0007669"/>
    <property type="project" value="UniProtKB-KW"/>
</dbReference>
<keyword evidence="3" id="KW-0597">Phosphoprotein</keyword>
<dbReference type="SUPFAM" id="SSF47336">
    <property type="entry name" value="ACP-like"/>
    <property type="match status" value="1"/>
</dbReference>
<evidence type="ECO:0000256" key="3">
    <source>
        <dbReference type="ARBA" id="ARBA00022553"/>
    </source>
</evidence>
<dbReference type="InterPro" id="IPR036736">
    <property type="entry name" value="ACP-like_sf"/>
</dbReference>
<dbReference type="Gene3D" id="1.10.1200.10">
    <property type="entry name" value="ACP-like"/>
    <property type="match status" value="1"/>
</dbReference>
<name>W4UZM1_9FIRM</name>
<dbReference type="GO" id="GO:0043041">
    <property type="term" value="P:amino acid activation for nonribosomal peptide biosynthetic process"/>
    <property type="evidence" value="ECO:0007669"/>
    <property type="project" value="TreeGrafter"/>
</dbReference>
<reference evidence="5" key="1">
    <citation type="journal article" date="2014" name="Genome Announc.">
        <title>Draft Genome Sequence of Clostridium straminisolvens Strain JCM 21531T, Isolated from a Cellulose-Degrading Bacterial Community.</title>
        <authorList>
            <person name="Yuki M."/>
            <person name="Oshima K."/>
            <person name="Suda W."/>
            <person name="Sakamoto M."/>
            <person name="Kitamura K."/>
            <person name="Iida T."/>
            <person name="Hattori M."/>
            <person name="Ohkuma M."/>
        </authorList>
    </citation>
    <scope>NUCLEOTIDE SEQUENCE [LARGE SCALE GENOMIC DNA]</scope>
    <source>
        <strain evidence="5">JCM 21531</strain>
    </source>
</reference>
<dbReference type="AlphaFoldDB" id="W4UZM1"/>
<sequence length="134" mass="15592">MVEQFNMREYIKNGSDWYSDNVENAYTRPELSTEYEAPSNEIEERIAEIWQSILGIEPVGIKDNFFELGGESLLFVNMHNELEKHYPGKTKVEEIITCPTISEIAAIIENEDEDGAENSETESYGYQMYFSDWR</sequence>
<accession>W4UZM1</accession>
<evidence type="ECO:0000313" key="5">
    <source>
        <dbReference type="EMBL" id="GAE86715.1"/>
    </source>
</evidence>
<comment type="cofactor">
    <cofactor evidence="1">
        <name>pantetheine 4'-phosphate</name>
        <dbReference type="ChEBI" id="CHEBI:47942"/>
    </cofactor>
</comment>
<dbReference type="FunFam" id="1.10.1200.10:FF:000005">
    <property type="entry name" value="Nonribosomal peptide synthetase 1"/>
    <property type="match status" value="1"/>
</dbReference>
<evidence type="ECO:0000256" key="1">
    <source>
        <dbReference type="ARBA" id="ARBA00001957"/>
    </source>
</evidence>
<evidence type="ECO:0000256" key="2">
    <source>
        <dbReference type="ARBA" id="ARBA00022450"/>
    </source>
</evidence>
<organism evidence="5 6">
    <name type="scientific">Acetivibrio straminisolvens JCM 21531</name>
    <dbReference type="NCBI Taxonomy" id="1294263"/>
    <lineage>
        <taxon>Bacteria</taxon>
        <taxon>Bacillati</taxon>
        <taxon>Bacillota</taxon>
        <taxon>Clostridia</taxon>
        <taxon>Eubacteriales</taxon>
        <taxon>Oscillospiraceae</taxon>
        <taxon>Acetivibrio</taxon>
    </lineage>
</organism>
<dbReference type="STRING" id="1294263.JCM21531_36"/>
<dbReference type="PROSITE" id="PS50075">
    <property type="entry name" value="CARRIER"/>
    <property type="match status" value="1"/>
</dbReference>
<dbReference type="PANTHER" id="PTHR45527">
    <property type="entry name" value="NONRIBOSOMAL PEPTIDE SYNTHETASE"/>
    <property type="match status" value="1"/>
</dbReference>
<dbReference type="GO" id="GO:0044550">
    <property type="term" value="P:secondary metabolite biosynthetic process"/>
    <property type="evidence" value="ECO:0007669"/>
    <property type="project" value="TreeGrafter"/>
</dbReference>
<keyword evidence="5" id="KW-0436">Ligase</keyword>
<proteinExistence type="predicted"/>
<dbReference type="OrthoDB" id="1983847at2"/>
<comment type="caution">
    <text evidence="5">The sequence shown here is derived from an EMBL/GenBank/DDBJ whole genome shotgun (WGS) entry which is preliminary data.</text>
</comment>
<dbReference type="Proteomes" id="UP000019109">
    <property type="component" value="Unassembled WGS sequence"/>
</dbReference>
<dbReference type="InterPro" id="IPR009081">
    <property type="entry name" value="PP-bd_ACP"/>
</dbReference>